<keyword evidence="2" id="KW-1185">Reference proteome</keyword>
<reference evidence="1 2" key="2">
    <citation type="journal article" date="2022" name="Mol. Ecol. Resour.">
        <title>The genomes of chicory, endive, great burdock and yacon provide insights into Asteraceae paleo-polyploidization history and plant inulin production.</title>
        <authorList>
            <person name="Fan W."/>
            <person name="Wang S."/>
            <person name="Wang H."/>
            <person name="Wang A."/>
            <person name="Jiang F."/>
            <person name="Liu H."/>
            <person name="Zhao H."/>
            <person name="Xu D."/>
            <person name="Zhang Y."/>
        </authorList>
    </citation>
    <scope>NUCLEOTIDE SEQUENCE [LARGE SCALE GENOMIC DNA]</scope>
    <source>
        <strain evidence="2">cv. Punajuju</strain>
        <tissue evidence="1">Leaves</tissue>
    </source>
</reference>
<protein>
    <submittedName>
        <fullName evidence="1">Uncharacterized protein</fullName>
    </submittedName>
</protein>
<comment type="caution">
    <text evidence="1">The sequence shown here is derived from an EMBL/GenBank/DDBJ whole genome shotgun (WGS) entry which is preliminary data.</text>
</comment>
<dbReference type="EMBL" id="CM042014">
    <property type="protein sequence ID" value="KAI3724183.1"/>
    <property type="molecule type" value="Genomic_DNA"/>
</dbReference>
<evidence type="ECO:0000313" key="2">
    <source>
        <dbReference type="Proteomes" id="UP001055811"/>
    </source>
</evidence>
<proteinExistence type="predicted"/>
<accession>A0ACB9BQ66</accession>
<organism evidence="1 2">
    <name type="scientific">Cichorium intybus</name>
    <name type="common">Chicory</name>
    <dbReference type="NCBI Taxonomy" id="13427"/>
    <lineage>
        <taxon>Eukaryota</taxon>
        <taxon>Viridiplantae</taxon>
        <taxon>Streptophyta</taxon>
        <taxon>Embryophyta</taxon>
        <taxon>Tracheophyta</taxon>
        <taxon>Spermatophyta</taxon>
        <taxon>Magnoliopsida</taxon>
        <taxon>eudicotyledons</taxon>
        <taxon>Gunneridae</taxon>
        <taxon>Pentapetalae</taxon>
        <taxon>asterids</taxon>
        <taxon>campanulids</taxon>
        <taxon>Asterales</taxon>
        <taxon>Asteraceae</taxon>
        <taxon>Cichorioideae</taxon>
        <taxon>Cichorieae</taxon>
        <taxon>Cichoriinae</taxon>
        <taxon>Cichorium</taxon>
    </lineage>
</organism>
<evidence type="ECO:0000313" key="1">
    <source>
        <dbReference type="EMBL" id="KAI3724183.1"/>
    </source>
</evidence>
<dbReference type="Proteomes" id="UP001055811">
    <property type="component" value="Linkage Group LG06"/>
</dbReference>
<sequence length="252" mass="28642">MTHDEISQVHGYGQFHNTPRPFRNNQQKEVTQPQVRQHHVQPVPLARNLNIGTQEIFEMLLKLKEVEDTNTQAMLKLGEMLLKLVKDRAQEKTQPSKVQVNEVITLRSGKKVDNKVATPPVEEDSDVEVVFDEKEELEKEEKREKEGDMWDLYGKKGETSRTAPFPTALEKPEKRLYGKKGPISLPENVSSIIMDALLPKMKDLVVPLISTDLGDVYIKKALLDLGASVNILPGQLFDKYEFGTMRPTDVIL</sequence>
<name>A0ACB9BQ66_CICIN</name>
<reference evidence="2" key="1">
    <citation type="journal article" date="2022" name="Mol. Ecol. Resour.">
        <title>The genomes of chicory, endive, great burdock and yacon provide insights into Asteraceae palaeo-polyploidization history and plant inulin production.</title>
        <authorList>
            <person name="Fan W."/>
            <person name="Wang S."/>
            <person name="Wang H."/>
            <person name="Wang A."/>
            <person name="Jiang F."/>
            <person name="Liu H."/>
            <person name="Zhao H."/>
            <person name="Xu D."/>
            <person name="Zhang Y."/>
        </authorList>
    </citation>
    <scope>NUCLEOTIDE SEQUENCE [LARGE SCALE GENOMIC DNA]</scope>
    <source>
        <strain evidence="2">cv. Punajuju</strain>
    </source>
</reference>
<gene>
    <name evidence="1" type="ORF">L2E82_35951</name>
</gene>